<protein>
    <submittedName>
        <fullName evidence="2">Uncharacterized protein</fullName>
    </submittedName>
</protein>
<organism evidence="2 3">
    <name type="scientific">Planktosalinus lacus</name>
    <dbReference type="NCBI Taxonomy" id="1526573"/>
    <lineage>
        <taxon>Bacteria</taxon>
        <taxon>Pseudomonadati</taxon>
        <taxon>Bacteroidota</taxon>
        <taxon>Flavobacteriia</taxon>
        <taxon>Flavobacteriales</taxon>
        <taxon>Flavobacteriaceae</taxon>
        <taxon>Planktosalinus</taxon>
    </lineage>
</organism>
<keyword evidence="1" id="KW-0472">Membrane</keyword>
<keyword evidence="1" id="KW-0812">Transmembrane</keyword>
<evidence type="ECO:0000313" key="2">
    <source>
        <dbReference type="EMBL" id="GGD97511.1"/>
    </source>
</evidence>
<feature type="transmembrane region" description="Helical" evidence="1">
    <location>
        <begin position="21"/>
        <end position="42"/>
    </location>
</feature>
<name>A0A8J2VC28_9FLAO</name>
<dbReference type="AlphaFoldDB" id="A0A8J2VC28"/>
<dbReference type="RefSeq" id="WP_188442362.1">
    <property type="nucleotide sequence ID" value="NZ_BMGK01000009.1"/>
</dbReference>
<dbReference type="EMBL" id="BMGK01000009">
    <property type="protein sequence ID" value="GGD97511.1"/>
    <property type="molecule type" value="Genomic_DNA"/>
</dbReference>
<dbReference type="Proteomes" id="UP000652231">
    <property type="component" value="Unassembled WGS sequence"/>
</dbReference>
<accession>A0A8J2VC28</accession>
<sequence>MINFFRKIRKKLIEEDNVRKYLLYAIGEIILVVIGILIALQVNNFKESKAQRSQEAVYLKFILDDLLLQKQENSTQLNAITSHISFEDKLIEYISNRFEVDFNQREDVKFLLSTLPVGRTYGAYEATFLDLTSSGNIALISNQALKNQILQHYQIQKRDRDVINNNTLNTYKEMWIELIDRNLIVISPSLNEFVQNYSVLEFNSSLEFLDDTLFENLSKEENLILIQNVLAYKVTTTKIAVKFIDNSDARMNRLIQDIKTELKTL</sequence>
<reference evidence="2" key="1">
    <citation type="journal article" date="2014" name="Int. J. Syst. Evol. Microbiol.">
        <title>Complete genome sequence of Corynebacterium casei LMG S-19264T (=DSM 44701T), isolated from a smear-ripened cheese.</title>
        <authorList>
            <consortium name="US DOE Joint Genome Institute (JGI-PGF)"/>
            <person name="Walter F."/>
            <person name="Albersmeier A."/>
            <person name="Kalinowski J."/>
            <person name="Ruckert C."/>
        </authorList>
    </citation>
    <scope>NUCLEOTIDE SEQUENCE</scope>
    <source>
        <strain evidence="2">CGMCC 1.12924</strain>
    </source>
</reference>
<evidence type="ECO:0000313" key="3">
    <source>
        <dbReference type="Proteomes" id="UP000652231"/>
    </source>
</evidence>
<comment type="caution">
    <text evidence="2">The sequence shown here is derived from an EMBL/GenBank/DDBJ whole genome shotgun (WGS) entry which is preliminary data.</text>
</comment>
<evidence type="ECO:0000256" key="1">
    <source>
        <dbReference type="SAM" id="Phobius"/>
    </source>
</evidence>
<keyword evidence="1" id="KW-1133">Transmembrane helix</keyword>
<gene>
    <name evidence="2" type="ORF">GCM10011312_21360</name>
</gene>
<reference evidence="2" key="2">
    <citation type="submission" date="2020-09" db="EMBL/GenBank/DDBJ databases">
        <authorList>
            <person name="Sun Q."/>
            <person name="Zhou Y."/>
        </authorList>
    </citation>
    <scope>NUCLEOTIDE SEQUENCE</scope>
    <source>
        <strain evidence="2">CGMCC 1.12924</strain>
    </source>
</reference>
<keyword evidence="3" id="KW-1185">Reference proteome</keyword>
<proteinExistence type="predicted"/>